<proteinExistence type="predicted"/>
<organism evidence="2 3">
    <name type="scientific">Eisenbergiella tayi</name>
    <dbReference type="NCBI Taxonomy" id="1432052"/>
    <lineage>
        <taxon>Bacteria</taxon>
        <taxon>Bacillati</taxon>
        <taxon>Bacillota</taxon>
        <taxon>Clostridia</taxon>
        <taxon>Lachnospirales</taxon>
        <taxon>Lachnospiraceae</taxon>
        <taxon>Eisenbergiella</taxon>
    </lineage>
</organism>
<sequence>MSEDNLNRPSGEPEEEMSVELELEDGTLVNCAVITILDVAEKSYIVLLPLNENGQNEDGEVWFYGYSEKEDDPNAEPELRFIEDDDEYEMVADAFDEYLDSCEFDELIEPENE</sequence>
<accession>A0A1E3AM44</accession>
<evidence type="ECO:0000256" key="1">
    <source>
        <dbReference type="SAM" id="MobiDB-lite"/>
    </source>
</evidence>
<dbReference type="Proteomes" id="UP000095003">
    <property type="component" value="Unassembled WGS sequence"/>
</dbReference>
<dbReference type="AlphaFoldDB" id="A0A1E3AM44"/>
<reference evidence="2 3" key="1">
    <citation type="submission" date="2016-07" db="EMBL/GenBank/DDBJ databases">
        <title>Characterization of isolates of Eisenbergiella tayi derived from blood cultures, using whole genome sequencing.</title>
        <authorList>
            <person name="Burdz T."/>
            <person name="Wiebe D."/>
            <person name="Huynh C."/>
            <person name="Bernard K."/>
        </authorList>
    </citation>
    <scope>NUCLEOTIDE SEQUENCE [LARGE SCALE GENOMIC DNA]</scope>
    <source>
        <strain evidence="2 3">NML 120489</strain>
    </source>
</reference>
<dbReference type="PATRIC" id="fig|1432052.3.peg.4596"/>
<gene>
    <name evidence="2" type="ORF">BEH84_04146</name>
</gene>
<dbReference type="EMBL" id="MCGI01000004">
    <property type="protein sequence ID" value="ODM09778.1"/>
    <property type="molecule type" value="Genomic_DNA"/>
</dbReference>
<evidence type="ECO:0008006" key="4">
    <source>
        <dbReference type="Google" id="ProtNLM"/>
    </source>
</evidence>
<dbReference type="InterPro" id="IPR009711">
    <property type="entry name" value="UPF0473"/>
</dbReference>
<dbReference type="Pfam" id="PF06949">
    <property type="entry name" value="DUF1292"/>
    <property type="match status" value="1"/>
</dbReference>
<feature type="compositionally biased region" description="Acidic residues" evidence="1">
    <location>
        <begin position="12"/>
        <end position="22"/>
    </location>
</feature>
<name>A0A1E3AM44_9FIRM</name>
<feature type="region of interest" description="Disordered" evidence="1">
    <location>
        <begin position="1"/>
        <end position="22"/>
    </location>
</feature>
<comment type="caution">
    <text evidence="2">The sequence shown here is derived from an EMBL/GenBank/DDBJ whole genome shotgun (WGS) entry which is preliminary data.</text>
</comment>
<evidence type="ECO:0000313" key="2">
    <source>
        <dbReference type="EMBL" id="ODM09778.1"/>
    </source>
</evidence>
<evidence type="ECO:0000313" key="3">
    <source>
        <dbReference type="Proteomes" id="UP000095003"/>
    </source>
</evidence>
<protein>
    <recommendedName>
        <fullName evidence="4">DUF1292 domain-containing protein</fullName>
    </recommendedName>
</protein>